<protein>
    <recommendedName>
        <fullName evidence="5">CRC domain-containing protein</fullName>
    </recommendedName>
</protein>
<dbReference type="PANTHER" id="PTHR12446:SF34">
    <property type="entry name" value="PROTEIN LIN-54 HOMOLOG"/>
    <property type="match status" value="1"/>
</dbReference>
<name>A0AAD4T3L0_9MAGN</name>
<feature type="region of interest" description="Disordered" evidence="4">
    <location>
        <begin position="271"/>
        <end position="308"/>
    </location>
</feature>
<dbReference type="PANTHER" id="PTHR12446">
    <property type="entry name" value="TESMIN/TSO1-RELATED"/>
    <property type="match status" value="1"/>
</dbReference>
<comment type="subcellular location">
    <subcellularLocation>
        <location evidence="1">Nucleus</location>
    </subcellularLocation>
</comment>
<feature type="compositionally biased region" description="Low complexity" evidence="4">
    <location>
        <begin position="327"/>
        <end position="337"/>
    </location>
</feature>
<dbReference type="InterPro" id="IPR033467">
    <property type="entry name" value="Tesmin/TSO1-like_CXC"/>
</dbReference>
<feature type="region of interest" description="Disordered" evidence="4">
    <location>
        <begin position="318"/>
        <end position="337"/>
    </location>
</feature>
<feature type="region of interest" description="Disordered" evidence="4">
    <location>
        <begin position="1"/>
        <end position="76"/>
    </location>
</feature>
<keyword evidence="3" id="KW-0539">Nucleus</keyword>
<evidence type="ECO:0000256" key="1">
    <source>
        <dbReference type="ARBA" id="ARBA00004123"/>
    </source>
</evidence>
<feature type="domain" description="CRC" evidence="5">
    <location>
        <begin position="404"/>
        <end position="484"/>
    </location>
</feature>
<dbReference type="GO" id="GO:0005634">
    <property type="term" value="C:nucleus"/>
    <property type="evidence" value="ECO:0007669"/>
    <property type="project" value="UniProtKB-SubCell"/>
</dbReference>
<dbReference type="InterPro" id="IPR005172">
    <property type="entry name" value="CRC"/>
</dbReference>
<evidence type="ECO:0000259" key="5">
    <source>
        <dbReference type="PROSITE" id="PS51634"/>
    </source>
</evidence>
<dbReference type="PROSITE" id="PS51634">
    <property type="entry name" value="CRC"/>
    <property type="match status" value="2"/>
</dbReference>
<reference evidence="6" key="1">
    <citation type="submission" date="2022-04" db="EMBL/GenBank/DDBJ databases">
        <title>A functionally conserved STORR gene fusion in Papaver species that diverged 16.8 million years ago.</title>
        <authorList>
            <person name="Catania T."/>
        </authorList>
    </citation>
    <scope>NUCLEOTIDE SEQUENCE</scope>
    <source>
        <strain evidence="6">S-188037</strain>
    </source>
</reference>
<feature type="domain" description="CRC" evidence="5">
    <location>
        <begin position="105"/>
        <end position="218"/>
    </location>
</feature>
<evidence type="ECO:0000256" key="3">
    <source>
        <dbReference type="ARBA" id="ARBA00023242"/>
    </source>
</evidence>
<dbReference type="Pfam" id="PF03638">
    <property type="entry name" value="TCR"/>
    <property type="match status" value="3"/>
</dbReference>
<sequence length="484" mass="52996">MEKVEGGDDFPPEKVESETTKTITEGGNTHQNHIPQPKGPSIQPPPETPLPVAHAKSSLSSSPFVVPPPPSPSLADLPTLLPVKTESPNARPRANAEVKDGTRKKLKQCDCEHSRCLKLYCECFASGVYCDGCNCTNCFNNVENETSREEAVEATLERNPNAFRTKIASSHHGVRDSKEEKGCHCKKSGCHKKYCECFQANILCSEICKCMDCKNYDGNEERRALFYEDHSNQSNALYMQQVAANAAITGGNTVHGTEFSRQLNYAVFSSSTTTTNSSTPPRTSSTTPVAILPKPQPQQQQQQNQIPQRKGPLIQLHPQTPLPITHAKSSLSSSAAVPPAKSLSSPFVVGPPPPPPLAARPTLLPVMILVSVNLMSESLIEKKTESPNVRPRANAEVKDGSWKKLKQCNCKHSRCLKLYCECFASGVYCDGYNCTNCFNNVENETSRQEAVEATLERNPNAFRPKIASSPHGVVDIKMHGLQEL</sequence>
<dbReference type="InterPro" id="IPR028307">
    <property type="entry name" value="Lin-54_fam"/>
</dbReference>
<feature type="compositionally biased region" description="Low complexity" evidence="4">
    <location>
        <begin position="297"/>
        <end position="308"/>
    </location>
</feature>
<dbReference type="GO" id="GO:0006355">
    <property type="term" value="P:regulation of DNA-templated transcription"/>
    <property type="evidence" value="ECO:0007669"/>
    <property type="project" value="TreeGrafter"/>
</dbReference>
<comment type="similarity">
    <text evidence="2">Belongs to the lin-54 family.</text>
</comment>
<accession>A0AAD4T3L0</accession>
<feature type="compositionally biased region" description="Basic and acidic residues" evidence="4">
    <location>
        <begin position="1"/>
        <end position="19"/>
    </location>
</feature>
<dbReference type="Proteomes" id="UP001202328">
    <property type="component" value="Unassembled WGS sequence"/>
</dbReference>
<evidence type="ECO:0000256" key="4">
    <source>
        <dbReference type="SAM" id="MobiDB-lite"/>
    </source>
</evidence>
<dbReference type="EMBL" id="JAJJMB010005473">
    <property type="protein sequence ID" value="KAI3938743.1"/>
    <property type="molecule type" value="Genomic_DNA"/>
</dbReference>
<feature type="compositionally biased region" description="Low complexity" evidence="4">
    <location>
        <begin position="271"/>
        <end position="288"/>
    </location>
</feature>
<evidence type="ECO:0000256" key="2">
    <source>
        <dbReference type="ARBA" id="ARBA00007267"/>
    </source>
</evidence>
<dbReference type="AlphaFoldDB" id="A0AAD4T3L0"/>
<evidence type="ECO:0000313" key="7">
    <source>
        <dbReference type="Proteomes" id="UP001202328"/>
    </source>
</evidence>
<evidence type="ECO:0000313" key="6">
    <source>
        <dbReference type="EMBL" id="KAI3938743.1"/>
    </source>
</evidence>
<gene>
    <name evidence="6" type="ORF">MKW98_011895</name>
</gene>
<organism evidence="6 7">
    <name type="scientific">Papaver atlanticum</name>
    <dbReference type="NCBI Taxonomy" id="357466"/>
    <lineage>
        <taxon>Eukaryota</taxon>
        <taxon>Viridiplantae</taxon>
        <taxon>Streptophyta</taxon>
        <taxon>Embryophyta</taxon>
        <taxon>Tracheophyta</taxon>
        <taxon>Spermatophyta</taxon>
        <taxon>Magnoliopsida</taxon>
        <taxon>Ranunculales</taxon>
        <taxon>Papaveraceae</taxon>
        <taxon>Papaveroideae</taxon>
        <taxon>Papaver</taxon>
    </lineage>
</organism>
<keyword evidence="7" id="KW-1185">Reference proteome</keyword>
<dbReference type="SMART" id="SM01114">
    <property type="entry name" value="CXC"/>
    <property type="match status" value="3"/>
</dbReference>
<proteinExistence type="inferred from homology"/>
<comment type="caution">
    <text evidence="6">The sequence shown here is derived from an EMBL/GenBank/DDBJ whole genome shotgun (WGS) entry which is preliminary data.</text>
</comment>
<feature type="compositionally biased region" description="Polar residues" evidence="4">
    <location>
        <begin position="20"/>
        <end position="33"/>
    </location>
</feature>